<feature type="region of interest" description="Disordered" evidence="7">
    <location>
        <begin position="549"/>
        <end position="575"/>
    </location>
</feature>
<evidence type="ECO:0000256" key="2">
    <source>
        <dbReference type="ARBA" id="ARBA00023015"/>
    </source>
</evidence>
<dbReference type="Pfam" id="PF00250">
    <property type="entry name" value="Forkhead"/>
    <property type="match status" value="1"/>
</dbReference>
<dbReference type="PANTHER" id="PTHR11829:SF388">
    <property type="entry name" value="FORK HEAD DOMAIN-CONTAINING PROTEIN L1-RELATED"/>
    <property type="match status" value="1"/>
</dbReference>
<feature type="region of interest" description="Disordered" evidence="7">
    <location>
        <begin position="303"/>
        <end position="399"/>
    </location>
</feature>
<dbReference type="GO" id="GO:0005634">
    <property type="term" value="C:nucleus"/>
    <property type="evidence" value="ECO:0007669"/>
    <property type="project" value="UniProtKB-SubCell"/>
</dbReference>
<dbReference type="SMART" id="SM00339">
    <property type="entry name" value="FH"/>
    <property type="match status" value="1"/>
</dbReference>
<keyword evidence="5 6" id="KW-0539">Nucleus</keyword>
<dbReference type="EMBL" id="CAEY01000760">
    <property type="status" value="NOT_ANNOTATED_CDS"/>
    <property type="molecule type" value="Genomic_DNA"/>
</dbReference>
<feature type="compositionally biased region" description="Low complexity" evidence="7">
    <location>
        <begin position="489"/>
        <end position="505"/>
    </location>
</feature>
<dbReference type="FunFam" id="1.10.10.10:FF:000016">
    <property type="entry name" value="Forkhead box protein I1"/>
    <property type="match status" value="1"/>
</dbReference>
<evidence type="ECO:0000313" key="10">
    <source>
        <dbReference type="Proteomes" id="UP000015104"/>
    </source>
</evidence>
<feature type="region of interest" description="Disordered" evidence="7">
    <location>
        <begin position="472"/>
        <end position="521"/>
    </location>
</feature>
<dbReference type="GO" id="GO:0000981">
    <property type="term" value="F:DNA-binding transcription factor activity, RNA polymerase II-specific"/>
    <property type="evidence" value="ECO:0007669"/>
    <property type="project" value="TreeGrafter"/>
</dbReference>
<dbReference type="InterPro" id="IPR036390">
    <property type="entry name" value="WH_DNA-bd_sf"/>
</dbReference>
<keyword evidence="3 6" id="KW-0238">DNA-binding</keyword>
<comment type="subcellular location">
    <subcellularLocation>
        <location evidence="1 6">Nucleus</location>
    </subcellularLocation>
</comment>
<reference evidence="9" key="2">
    <citation type="submission" date="2015-06" db="UniProtKB">
        <authorList>
            <consortium name="EnsemblMetazoa"/>
        </authorList>
    </citation>
    <scope>IDENTIFICATION</scope>
</reference>
<dbReference type="Gene3D" id="1.10.10.10">
    <property type="entry name" value="Winged helix-like DNA-binding domain superfamily/Winged helix DNA-binding domain"/>
    <property type="match status" value="1"/>
</dbReference>
<feature type="compositionally biased region" description="Polar residues" evidence="7">
    <location>
        <begin position="157"/>
        <end position="166"/>
    </location>
</feature>
<dbReference type="Proteomes" id="UP000015104">
    <property type="component" value="Unassembled WGS sequence"/>
</dbReference>
<evidence type="ECO:0000256" key="1">
    <source>
        <dbReference type="ARBA" id="ARBA00004123"/>
    </source>
</evidence>
<dbReference type="InterPro" id="IPR050211">
    <property type="entry name" value="FOX_domain-containing"/>
</dbReference>
<dbReference type="eggNOG" id="KOG2294">
    <property type="taxonomic scope" value="Eukaryota"/>
</dbReference>
<protein>
    <recommendedName>
        <fullName evidence="8">Fork-head domain-containing protein</fullName>
    </recommendedName>
</protein>
<dbReference type="InterPro" id="IPR036388">
    <property type="entry name" value="WH-like_DNA-bd_sf"/>
</dbReference>
<dbReference type="STRING" id="32264.T1L000"/>
<reference evidence="10" key="1">
    <citation type="submission" date="2011-08" db="EMBL/GenBank/DDBJ databases">
        <authorList>
            <person name="Rombauts S."/>
        </authorList>
    </citation>
    <scope>NUCLEOTIDE SEQUENCE</scope>
    <source>
        <strain evidence="10">London</strain>
    </source>
</reference>
<evidence type="ECO:0000256" key="7">
    <source>
        <dbReference type="SAM" id="MobiDB-lite"/>
    </source>
</evidence>
<feature type="region of interest" description="Disordered" evidence="7">
    <location>
        <begin position="641"/>
        <end position="683"/>
    </location>
</feature>
<feature type="compositionally biased region" description="Polar residues" evidence="7">
    <location>
        <begin position="326"/>
        <end position="335"/>
    </location>
</feature>
<feature type="compositionally biased region" description="Low complexity" evidence="7">
    <location>
        <begin position="120"/>
        <end position="130"/>
    </location>
</feature>
<evidence type="ECO:0000259" key="8">
    <source>
        <dbReference type="PROSITE" id="PS50039"/>
    </source>
</evidence>
<organism evidence="9 10">
    <name type="scientific">Tetranychus urticae</name>
    <name type="common">Two-spotted spider mite</name>
    <dbReference type="NCBI Taxonomy" id="32264"/>
    <lineage>
        <taxon>Eukaryota</taxon>
        <taxon>Metazoa</taxon>
        <taxon>Ecdysozoa</taxon>
        <taxon>Arthropoda</taxon>
        <taxon>Chelicerata</taxon>
        <taxon>Arachnida</taxon>
        <taxon>Acari</taxon>
        <taxon>Acariformes</taxon>
        <taxon>Trombidiformes</taxon>
        <taxon>Prostigmata</taxon>
        <taxon>Eleutherengona</taxon>
        <taxon>Raphignathae</taxon>
        <taxon>Tetranychoidea</taxon>
        <taxon>Tetranychidae</taxon>
        <taxon>Tetranychus</taxon>
    </lineage>
</organism>
<evidence type="ECO:0000256" key="4">
    <source>
        <dbReference type="ARBA" id="ARBA00023163"/>
    </source>
</evidence>
<evidence type="ECO:0000313" key="9">
    <source>
        <dbReference type="EnsemblMetazoa" id="tetur29g00680.1"/>
    </source>
</evidence>
<dbReference type="InterPro" id="IPR001766">
    <property type="entry name" value="Fork_head_dom"/>
</dbReference>
<evidence type="ECO:0000256" key="6">
    <source>
        <dbReference type="PROSITE-ProRule" id="PRU00089"/>
    </source>
</evidence>
<dbReference type="GO" id="GO:0030154">
    <property type="term" value="P:cell differentiation"/>
    <property type="evidence" value="ECO:0007669"/>
    <property type="project" value="TreeGrafter"/>
</dbReference>
<dbReference type="HOGENOM" id="CLU_373992_0_0_1"/>
<keyword evidence="2" id="KW-0805">Transcription regulation</keyword>
<keyword evidence="10" id="KW-1185">Reference proteome</keyword>
<feature type="compositionally biased region" description="Basic residues" evidence="7">
    <location>
        <begin position="649"/>
        <end position="659"/>
    </location>
</feature>
<name>T1L000_TETUR</name>
<feature type="region of interest" description="Disordered" evidence="7">
    <location>
        <begin position="29"/>
        <end position="88"/>
    </location>
</feature>
<dbReference type="GO" id="GO:0009653">
    <property type="term" value="P:anatomical structure morphogenesis"/>
    <property type="evidence" value="ECO:0007669"/>
    <property type="project" value="TreeGrafter"/>
</dbReference>
<dbReference type="InterPro" id="IPR030456">
    <property type="entry name" value="TF_fork_head_CS_2"/>
</dbReference>
<feature type="compositionally biased region" description="Low complexity" evidence="7">
    <location>
        <begin position="177"/>
        <end position="192"/>
    </location>
</feature>
<dbReference type="GO" id="GO:0000978">
    <property type="term" value="F:RNA polymerase II cis-regulatory region sequence-specific DNA binding"/>
    <property type="evidence" value="ECO:0007669"/>
    <property type="project" value="TreeGrafter"/>
</dbReference>
<feature type="compositionally biased region" description="Polar residues" evidence="7">
    <location>
        <begin position="472"/>
        <end position="488"/>
    </location>
</feature>
<sequence>MFTNLSSASSLSSVPSSLIQTHHQLHPTLGYPLNSQSNLSRNSTSSLPTTPITTVSTTNSSISSSSSSCSSSSPSFSSKVHDPSSALLSSLNQPNGRYFNYSTNYSPSLFDNPLNNHVISGPGSQSSSPSYNALYNQQSPNPIGPLTSSSSMSSTTPGQATLSATHPDSVKSDQKSNDLSLSNNGTNLSNNNEETKPPYSYIALIALAIESVSEKKITLSGIYKFITDRFAYYRKNKQGWQNSIRHNLSLNECFVKEPRDEKKPGKGAYWKLHPDSTGMFDNGSLLRRRRRFKKGKEIVDGRSNLIEYKQSRKQSANKQENRRQSNKCGSKSSTMEGIDEDDDEGSSLSPITMSRDRMANKKGKSPYKRSNAMKNFNRYGLYPGEQGNDDELYNSTSKPSSELNGAIINSNNYPFKKEYHREFGVNNELETIDHHLIKLEPGSMSLHHRSPSSMINDLICANSYSLNPLYNDSTPNQEVTPMSLTVNGSSSSSSASSSASSSSSSGNGENEVNASANDPSSNFTVDSLMASRLVSSSSLLAMTPIISPTSADNPNHPYHLPPGITSSSEPSSRSITHLNHHGLPTYDRCLTTVPWYPDGSSEILQHPDVHHYAHSSHQISSSSLVSTAPCNWPNFREIYSDDSTENSSHHHHHHSRPHHNPFQPPPPPPPTAAPHPSHHSTVHHQPHAYFIEDSCNQRMQIASSSLSPSLSNPGSPNCAQTTLNYPFNSNYSSTNSYYTCSGY</sequence>
<feature type="compositionally biased region" description="Low complexity" evidence="7">
    <location>
        <begin position="147"/>
        <end position="156"/>
    </location>
</feature>
<dbReference type="PROSITE" id="PS00658">
    <property type="entry name" value="FORK_HEAD_2"/>
    <property type="match status" value="1"/>
</dbReference>
<dbReference type="PROSITE" id="PS00657">
    <property type="entry name" value="FORK_HEAD_1"/>
    <property type="match status" value="1"/>
</dbReference>
<feature type="compositionally biased region" description="Pro residues" evidence="7">
    <location>
        <begin position="662"/>
        <end position="673"/>
    </location>
</feature>
<dbReference type="PANTHER" id="PTHR11829">
    <property type="entry name" value="FORKHEAD BOX PROTEIN"/>
    <property type="match status" value="1"/>
</dbReference>
<dbReference type="PRINTS" id="PR00053">
    <property type="entry name" value="FORKHEAD"/>
</dbReference>
<feature type="compositionally biased region" description="Polar residues" evidence="7">
    <location>
        <begin position="506"/>
        <end position="521"/>
    </location>
</feature>
<feature type="domain" description="Fork-head" evidence="8">
    <location>
        <begin position="196"/>
        <end position="290"/>
    </location>
</feature>
<dbReference type="EnsemblMetazoa" id="tetur29g00680.1">
    <property type="protein sequence ID" value="tetur29g00680.1"/>
    <property type="gene ID" value="tetur29g00680"/>
</dbReference>
<feature type="compositionally biased region" description="Low complexity" evidence="7">
    <location>
        <begin position="32"/>
        <end position="78"/>
    </location>
</feature>
<dbReference type="SUPFAM" id="SSF46785">
    <property type="entry name" value="Winged helix' DNA-binding domain"/>
    <property type="match status" value="1"/>
</dbReference>
<dbReference type="InterPro" id="IPR018122">
    <property type="entry name" value="TF_fork_head_CS_1"/>
</dbReference>
<evidence type="ECO:0000256" key="5">
    <source>
        <dbReference type="ARBA" id="ARBA00023242"/>
    </source>
</evidence>
<feature type="DNA-binding region" description="Fork-head" evidence="6">
    <location>
        <begin position="196"/>
        <end position="290"/>
    </location>
</feature>
<keyword evidence="4" id="KW-0804">Transcription</keyword>
<dbReference type="PROSITE" id="PS50039">
    <property type="entry name" value="FORK_HEAD_3"/>
    <property type="match status" value="1"/>
</dbReference>
<evidence type="ECO:0000256" key="3">
    <source>
        <dbReference type="ARBA" id="ARBA00023125"/>
    </source>
</evidence>
<accession>T1L000</accession>
<proteinExistence type="predicted"/>
<dbReference type="AlphaFoldDB" id="T1L000"/>
<feature type="region of interest" description="Disordered" evidence="7">
    <location>
        <begin position="116"/>
        <end position="194"/>
    </location>
</feature>
<feature type="compositionally biased region" description="Polar residues" evidence="7">
    <location>
        <begin position="131"/>
        <end position="141"/>
    </location>
</feature>